<evidence type="ECO:0000259" key="20">
    <source>
        <dbReference type="PROSITE" id="PS51413"/>
    </source>
</evidence>
<sequence>MSLSRILNDEPSSALSSYAPPRGIHVDSPATSSRPSPPRYPPESPQPLQPYGEKTFQPPAGYQYPPDWAPNDPRAADGDKRRRDDDIEYSAPTQRRFISYKSASNEATASAEPKRVSHYRTRLADESQLASSDLEDCEDVWIEELSDYILETQKRQNEVEKWFEASVLERNSTVAQSMSHHYAAKMSSVNRGQLAEDDSRAVSPPSDYDYSVDNGGYEPPRRFNDGLHEFEGYTSSVRDLPPAAPPPVYPGHSNKGKGKEVQKRVASGVLSDASSDGEPPKRGRPAKKRKVGGPIDDAPVMIADDISMVRATNWVPAGASEWNLPPVLPPKSPPSMRNGYAIPSKPPAGRRKPGPKKKGLGSEIEVDLTSQAPSVASDIAPVLSRPPSPTLMVPFYFELDEPIPPLKKAKKVDDGVMVKRLKTLEESQRKVWTNIARREVAKVYKYHVLGYNAKMNQAERLAKVVSVQARKPFAKTNKTAKDTQTKAKRLMREMQVFWKKNEREERDVRKREHKEAMDRLKLEEEKREAARQARKLEFLISQTELYSHFVGSKLKTAEVEGDDDASAVPAGANIEDEPGALRDINFDEDDQRNLHLHARHNAQEAVSLAKQRAQQFDAQAALERKTNEALQLAKAQAHIHDAKDESMEPEAGAPLVDLDSDELNFQNPTSLSGPLTIGQPKMLMAQLKEYQLKGLNWLATLYEQGINGILADEMGLGKTVQSISLLSYLAETHDIWGPFLVVAPASTLHNWQQEITRFVPGLKALPYWGNVKDRATLRKFWSKKEITYNKDAPFHILITSYQLVTQDQQYFQRVNWQYMILDEAQNIKNSSSVRWKTLLGFHCRNRLLLTGTPIQNSMQELWALLHFIMPSLFDSHDEFNEWFSKDIENAAENKGSKLNEHQLRRLHMILKPFMLRRVKRHVQNELSEKIEKDIYVDLSARQRSLYKALLANVSVADLLAKAANIGDVDSARSLMNLVMQFRKVCNHPELFERADVVAPFSFSRFGRSGPLMREGDFVLLPYSTRNPIEFTIPELMYQDGGLLNVPSKNPSSASQSSCLSKLMNIWTTDWIHKSMYNETSSSFSFLRFLDSSAKEAHVLHLSPVISRRLSAVHDEAYAADTAPYSSDPTFAAYHSRTAFQIPMLTSRLRYLNGAEGLPDVRSISKSAWAESCLSRPELKWFVPPAVAPVISLHCSDRTFLDSQAQLLDGPLETLALYGLSPELRDSEDACNRYRTLMSGLSPVGLIGNSASDQLPLSTMQVPEAKRLIYDSAKLARLDTLLQELKTGDHRVLVYFQMTRMMDLMEEYLIYRQYKYLRLDGSSKLEDRRDMVIDWQTRPDIFVFLLSTRAGGLGINLTAADTVVFYDHDWNPSNDAQAMDRAHRLGQTRQVTVYRLITRGTIDERIVQMARVKKDVQDIVVGTKNFTEVAKPSEIMQLLLNDEQLATLDTTAPSSVQDSLKPTGDAAARDLWNEEGDGDDFFGHSGPNPSLGADVVDDETGAPVTTSTRGKKRKPTGAPRGRKPGKKKAGMAEDLTPL</sequence>
<feature type="domain" description="DBINO" evidence="20">
    <location>
        <begin position="431"/>
        <end position="556"/>
    </location>
</feature>
<evidence type="ECO:0000256" key="11">
    <source>
        <dbReference type="ARBA" id="ARBA00023163"/>
    </source>
</evidence>
<feature type="region of interest" description="Disordered" evidence="17">
    <location>
        <begin position="187"/>
        <end position="296"/>
    </location>
</feature>
<dbReference type="InterPro" id="IPR020838">
    <property type="entry name" value="DBINO"/>
</dbReference>
<feature type="domain" description="Helicase C-terminal" evidence="19">
    <location>
        <begin position="1276"/>
        <end position="1426"/>
    </location>
</feature>
<feature type="compositionally biased region" description="Basic residues" evidence="17">
    <location>
        <begin position="1508"/>
        <end position="1528"/>
    </location>
</feature>
<dbReference type="GO" id="GO:0016887">
    <property type="term" value="F:ATP hydrolysis activity"/>
    <property type="evidence" value="ECO:0007669"/>
    <property type="project" value="TreeGrafter"/>
</dbReference>
<keyword evidence="4" id="KW-0547">Nucleotide-binding</keyword>
<proteinExistence type="inferred from homology"/>
<keyword evidence="10" id="KW-0010">Activator</keyword>
<keyword evidence="16" id="KW-0175">Coiled coil</keyword>
<evidence type="ECO:0000256" key="15">
    <source>
        <dbReference type="RuleBase" id="RU368001"/>
    </source>
</evidence>
<feature type="domain" description="Helicase ATP-binding" evidence="18">
    <location>
        <begin position="699"/>
        <end position="871"/>
    </location>
</feature>
<dbReference type="InterPro" id="IPR027417">
    <property type="entry name" value="P-loop_NTPase"/>
</dbReference>
<evidence type="ECO:0000256" key="1">
    <source>
        <dbReference type="ARBA" id="ARBA00004123"/>
    </source>
</evidence>
<dbReference type="InterPro" id="IPR000330">
    <property type="entry name" value="SNF2_N"/>
</dbReference>
<dbReference type="PROSITE" id="PS51413">
    <property type="entry name" value="DBINO"/>
    <property type="match status" value="1"/>
</dbReference>
<comment type="function">
    <text evidence="15">ATPase component of the INO80 complex which remodels chromatin by shifting nucleosomes and is involved in DNA repair.</text>
</comment>
<keyword evidence="6 15" id="KW-0378">Hydrolase</keyword>
<dbReference type="GO" id="GO:0006338">
    <property type="term" value="P:chromatin remodeling"/>
    <property type="evidence" value="ECO:0007669"/>
    <property type="project" value="UniProtKB-UniRule"/>
</dbReference>
<dbReference type="Pfam" id="PF00176">
    <property type="entry name" value="SNF2-rel_dom"/>
    <property type="match status" value="1"/>
</dbReference>
<evidence type="ECO:0000259" key="18">
    <source>
        <dbReference type="PROSITE" id="PS51192"/>
    </source>
</evidence>
<dbReference type="GO" id="GO:0005524">
    <property type="term" value="F:ATP binding"/>
    <property type="evidence" value="ECO:0007669"/>
    <property type="project" value="UniProtKB-UniRule"/>
</dbReference>
<dbReference type="FunFam" id="3.40.50.10810:FF:000022">
    <property type="entry name" value="Blast:Putative DNA helicase Ino80"/>
    <property type="match status" value="1"/>
</dbReference>
<keyword evidence="22" id="KW-1185">Reference proteome</keyword>
<dbReference type="PROSITE" id="PS51194">
    <property type="entry name" value="HELICASE_CTER"/>
    <property type="match status" value="1"/>
</dbReference>
<feature type="compositionally biased region" description="Basic and acidic residues" evidence="17">
    <location>
        <begin position="74"/>
        <end position="85"/>
    </location>
</feature>
<dbReference type="PANTHER" id="PTHR45685:SF2">
    <property type="entry name" value="CHROMATIN-REMODELING ATPASE INO80"/>
    <property type="match status" value="1"/>
</dbReference>
<comment type="subcellular location">
    <subcellularLocation>
        <location evidence="1 15">Nucleus</location>
    </subcellularLocation>
</comment>
<evidence type="ECO:0000256" key="16">
    <source>
        <dbReference type="SAM" id="Coils"/>
    </source>
</evidence>
<evidence type="ECO:0000256" key="13">
    <source>
        <dbReference type="ARBA" id="ARBA00023242"/>
    </source>
</evidence>
<organism evidence="21 22">
    <name type="scientific">Mycena metata</name>
    <dbReference type="NCBI Taxonomy" id="1033252"/>
    <lineage>
        <taxon>Eukaryota</taxon>
        <taxon>Fungi</taxon>
        <taxon>Dikarya</taxon>
        <taxon>Basidiomycota</taxon>
        <taxon>Agaricomycotina</taxon>
        <taxon>Agaricomycetes</taxon>
        <taxon>Agaricomycetidae</taxon>
        <taxon>Agaricales</taxon>
        <taxon>Marasmiineae</taxon>
        <taxon>Mycenaceae</taxon>
        <taxon>Mycena</taxon>
    </lineage>
</organism>
<dbReference type="InterPro" id="IPR038718">
    <property type="entry name" value="SNF2-like_sf"/>
</dbReference>
<evidence type="ECO:0000313" key="21">
    <source>
        <dbReference type="EMBL" id="KAJ7786453.1"/>
    </source>
</evidence>
<dbReference type="EMBL" id="JARKIB010000001">
    <property type="protein sequence ID" value="KAJ7786453.1"/>
    <property type="molecule type" value="Genomic_DNA"/>
</dbReference>
<dbReference type="Pfam" id="PF13892">
    <property type="entry name" value="DBINO"/>
    <property type="match status" value="1"/>
</dbReference>
<evidence type="ECO:0000313" key="22">
    <source>
        <dbReference type="Proteomes" id="UP001215598"/>
    </source>
</evidence>
<dbReference type="Gene3D" id="3.40.50.10810">
    <property type="entry name" value="Tandem AAA-ATPase domain"/>
    <property type="match status" value="1"/>
</dbReference>
<keyword evidence="13" id="KW-0539">Nucleus</keyword>
<keyword evidence="11" id="KW-0804">Transcription</keyword>
<evidence type="ECO:0000256" key="14">
    <source>
        <dbReference type="ARBA" id="ARBA00049360"/>
    </source>
</evidence>
<keyword evidence="8" id="KW-0805">Transcription regulation</keyword>
<evidence type="ECO:0000256" key="6">
    <source>
        <dbReference type="ARBA" id="ARBA00022801"/>
    </source>
</evidence>
<feature type="coiled-coil region" evidence="16">
    <location>
        <begin position="510"/>
        <end position="542"/>
    </location>
</feature>
<evidence type="ECO:0000259" key="19">
    <source>
        <dbReference type="PROSITE" id="PS51194"/>
    </source>
</evidence>
<evidence type="ECO:0000256" key="12">
    <source>
        <dbReference type="ARBA" id="ARBA00023204"/>
    </source>
</evidence>
<evidence type="ECO:0000256" key="10">
    <source>
        <dbReference type="ARBA" id="ARBA00023159"/>
    </source>
</evidence>
<feature type="compositionally biased region" description="Basic and acidic residues" evidence="17">
    <location>
        <begin position="219"/>
        <end position="231"/>
    </location>
</feature>
<dbReference type="SMART" id="SM00487">
    <property type="entry name" value="DEXDc"/>
    <property type="match status" value="1"/>
</dbReference>
<feature type="region of interest" description="Disordered" evidence="17">
    <location>
        <begin position="326"/>
        <end position="361"/>
    </location>
</feature>
<feature type="compositionally biased region" description="Polar residues" evidence="17">
    <location>
        <begin position="1"/>
        <end position="16"/>
    </location>
</feature>
<evidence type="ECO:0000256" key="2">
    <source>
        <dbReference type="ARBA" id="ARBA00007025"/>
    </source>
</evidence>
<feature type="region of interest" description="Disordered" evidence="17">
    <location>
        <begin position="1"/>
        <end position="118"/>
    </location>
</feature>
<comment type="caution">
    <text evidence="21">The sequence shown here is derived from an EMBL/GenBank/DDBJ whole genome shotgun (WGS) entry which is preliminary data.</text>
</comment>
<dbReference type="Gene3D" id="3.40.50.300">
    <property type="entry name" value="P-loop containing nucleotide triphosphate hydrolases"/>
    <property type="match status" value="1"/>
</dbReference>
<comment type="domain">
    <text evidence="15">The DBINO region is involved in binding to DNA.</text>
</comment>
<dbReference type="GO" id="GO:0031011">
    <property type="term" value="C:Ino80 complex"/>
    <property type="evidence" value="ECO:0007669"/>
    <property type="project" value="UniProtKB-UniRule"/>
</dbReference>
<dbReference type="CDD" id="cd18793">
    <property type="entry name" value="SF2_C_SNF"/>
    <property type="match status" value="1"/>
</dbReference>
<dbReference type="Proteomes" id="UP001215598">
    <property type="component" value="Unassembled WGS sequence"/>
</dbReference>
<name>A0AAD7KJP9_9AGAR</name>
<keyword evidence="9 15" id="KW-0238">DNA-binding</keyword>
<dbReference type="Pfam" id="PF00271">
    <property type="entry name" value="Helicase_C"/>
    <property type="match status" value="1"/>
</dbReference>
<dbReference type="EC" id="3.6.4.-" evidence="15"/>
<feature type="compositionally biased region" description="Basic residues" evidence="17">
    <location>
        <begin position="282"/>
        <end position="291"/>
    </location>
</feature>
<evidence type="ECO:0000256" key="7">
    <source>
        <dbReference type="ARBA" id="ARBA00022840"/>
    </source>
</evidence>
<keyword evidence="5 15" id="KW-0227">DNA damage</keyword>
<comment type="subunit">
    <text evidence="15">Component of the INO80 chromatin-remodeling complex.</text>
</comment>
<feature type="region of interest" description="Disordered" evidence="17">
    <location>
        <begin position="1469"/>
        <end position="1537"/>
    </location>
</feature>
<dbReference type="InterPro" id="IPR049730">
    <property type="entry name" value="SNF2/RAD54-like_C"/>
</dbReference>
<evidence type="ECO:0000256" key="5">
    <source>
        <dbReference type="ARBA" id="ARBA00022763"/>
    </source>
</evidence>
<keyword evidence="7 15" id="KW-0067">ATP-binding</keyword>
<reference evidence="21" key="1">
    <citation type="submission" date="2023-03" db="EMBL/GenBank/DDBJ databases">
        <title>Massive genome expansion in bonnet fungi (Mycena s.s.) driven by repeated elements and novel gene families across ecological guilds.</title>
        <authorList>
            <consortium name="Lawrence Berkeley National Laboratory"/>
            <person name="Harder C.B."/>
            <person name="Miyauchi S."/>
            <person name="Viragh M."/>
            <person name="Kuo A."/>
            <person name="Thoen E."/>
            <person name="Andreopoulos B."/>
            <person name="Lu D."/>
            <person name="Skrede I."/>
            <person name="Drula E."/>
            <person name="Henrissat B."/>
            <person name="Morin E."/>
            <person name="Kohler A."/>
            <person name="Barry K."/>
            <person name="LaButti K."/>
            <person name="Morin E."/>
            <person name="Salamov A."/>
            <person name="Lipzen A."/>
            <person name="Mereny Z."/>
            <person name="Hegedus B."/>
            <person name="Baldrian P."/>
            <person name="Stursova M."/>
            <person name="Weitz H."/>
            <person name="Taylor A."/>
            <person name="Grigoriev I.V."/>
            <person name="Nagy L.G."/>
            <person name="Martin F."/>
            <person name="Kauserud H."/>
        </authorList>
    </citation>
    <scope>NUCLEOTIDE SEQUENCE</scope>
    <source>
        <strain evidence="21">CBHHK182m</strain>
    </source>
</reference>
<evidence type="ECO:0000256" key="3">
    <source>
        <dbReference type="ARBA" id="ARBA00019805"/>
    </source>
</evidence>
<comment type="similarity">
    <text evidence="2 15">Belongs to the SNF2/RAD54 helicase family.</text>
</comment>
<dbReference type="GO" id="GO:0003677">
    <property type="term" value="F:DNA binding"/>
    <property type="evidence" value="ECO:0007669"/>
    <property type="project" value="UniProtKB-UniRule"/>
</dbReference>
<dbReference type="InterPro" id="IPR050520">
    <property type="entry name" value="INO80/SWR1_helicase"/>
</dbReference>
<dbReference type="SMART" id="SM00490">
    <property type="entry name" value="HELICc"/>
    <property type="match status" value="1"/>
</dbReference>
<evidence type="ECO:0000256" key="8">
    <source>
        <dbReference type="ARBA" id="ARBA00023015"/>
    </source>
</evidence>
<evidence type="ECO:0000256" key="17">
    <source>
        <dbReference type="SAM" id="MobiDB-lite"/>
    </source>
</evidence>
<gene>
    <name evidence="21" type="ORF">B0H16DRAFT_1681483</name>
</gene>
<evidence type="ECO:0000256" key="4">
    <source>
        <dbReference type="ARBA" id="ARBA00022741"/>
    </source>
</evidence>
<evidence type="ECO:0000256" key="9">
    <source>
        <dbReference type="ARBA" id="ARBA00023125"/>
    </source>
</evidence>
<dbReference type="PANTHER" id="PTHR45685">
    <property type="entry name" value="HELICASE SRCAP-RELATED"/>
    <property type="match status" value="1"/>
</dbReference>
<dbReference type="PROSITE" id="PS51192">
    <property type="entry name" value="HELICASE_ATP_BIND_1"/>
    <property type="match status" value="1"/>
</dbReference>
<accession>A0AAD7KJP9</accession>
<feature type="compositionally biased region" description="Pro residues" evidence="17">
    <location>
        <begin position="35"/>
        <end position="48"/>
    </location>
</feature>
<dbReference type="GO" id="GO:0042393">
    <property type="term" value="F:histone binding"/>
    <property type="evidence" value="ECO:0007669"/>
    <property type="project" value="TreeGrafter"/>
</dbReference>
<comment type="catalytic activity">
    <reaction evidence="14 15">
        <text>ATP + H2O = ADP + phosphate + H(+)</text>
        <dbReference type="Rhea" id="RHEA:13065"/>
        <dbReference type="ChEBI" id="CHEBI:15377"/>
        <dbReference type="ChEBI" id="CHEBI:15378"/>
        <dbReference type="ChEBI" id="CHEBI:30616"/>
        <dbReference type="ChEBI" id="CHEBI:43474"/>
        <dbReference type="ChEBI" id="CHEBI:456216"/>
    </reaction>
</comment>
<dbReference type="SUPFAM" id="SSF52540">
    <property type="entry name" value="P-loop containing nucleoside triphosphate hydrolases"/>
    <property type="match status" value="2"/>
</dbReference>
<protein>
    <recommendedName>
        <fullName evidence="3 15">Chromatin-remodeling ATPase INO80</fullName>
        <ecNumber evidence="15">3.6.4.-</ecNumber>
    </recommendedName>
</protein>
<keyword evidence="12 15" id="KW-0234">DNA repair</keyword>
<dbReference type="GO" id="GO:0006281">
    <property type="term" value="P:DNA repair"/>
    <property type="evidence" value="ECO:0007669"/>
    <property type="project" value="UniProtKB-UniRule"/>
</dbReference>
<dbReference type="InterPro" id="IPR014001">
    <property type="entry name" value="Helicase_ATP-bd"/>
</dbReference>
<feature type="compositionally biased region" description="Basic residues" evidence="17">
    <location>
        <begin position="348"/>
        <end position="359"/>
    </location>
</feature>
<dbReference type="InterPro" id="IPR001650">
    <property type="entry name" value="Helicase_C-like"/>
</dbReference>